<organism evidence="1 2">
    <name type="scientific">Catenaria anguillulae PL171</name>
    <dbReference type="NCBI Taxonomy" id="765915"/>
    <lineage>
        <taxon>Eukaryota</taxon>
        <taxon>Fungi</taxon>
        <taxon>Fungi incertae sedis</taxon>
        <taxon>Blastocladiomycota</taxon>
        <taxon>Blastocladiomycetes</taxon>
        <taxon>Blastocladiales</taxon>
        <taxon>Catenariaceae</taxon>
        <taxon>Catenaria</taxon>
    </lineage>
</organism>
<proteinExistence type="predicted"/>
<dbReference type="EMBL" id="MCFL01000035">
    <property type="protein sequence ID" value="ORZ33483.1"/>
    <property type="molecule type" value="Genomic_DNA"/>
</dbReference>
<protein>
    <submittedName>
        <fullName evidence="1">Uncharacterized protein</fullName>
    </submittedName>
</protein>
<evidence type="ECO:0000313" key="1">
    <source>
        <dbReference type="EMBL" id="ORZ33483.1"/>
    </source>
</evidence>
<dbReference type="AlphaFoldDB" id="A0A1Y2HIG2"/>
<reference evidence="1 2" key="1">
    <citation type="submission" date="2016-07" db="EMBL/GenBank/DDBJ databases">
        <title>Pervasive Adenine N6-methylation of Active Genes in Fungi.</title>
        <authorList>
            <consortium name="DOE Joint Genome Institute"/>
            <person name="Mondo S.J."/>
            <person name="Dannebaum R.O."/>
            <person name="Kuo R.C."/>
            <person name="Labutti K."/>
            <person name="Haridas S."/>
            <person name="Kuo A."/>
            <person name="Salamov A."/>
            <person name="Ahrendt S.R."/>
            <person name="Lipzen A."/>
            <person name="Sullivan W."/>
            <person name="Andreopoulos W.B."/>
            <person name="Clum A."/>
            <person name="Lindquist E."/>
            <person name="Daum C."/>
            <person name="Ramamoorthy G.K."/>
            <person name="Gryganskyi A."/>
            <person name="Culley D."/>
            <person name="Magnuson J.K."/>
            <person name="James T.Y."/>
            <person name="O'Malley M.A."/>
            <person name="Stajich J.E."/>
            <person name="Spatafora J.W."/>
            <person name="Visel A."/>
            <person name="Grigoriev I.V."/>
        </authorList>
    </citation>
    <scope>NUCLEOTIDE SEQUENCE [LARGE SCALE GENOMIC DNA]</scope>
    <source>
        <strain evidence="1 2">PL171</strain>
    </source>
</reference>
<keyword evidence="2" id="KW-1185">Reference proteome</keyword>
<sequence length="292" mass="33527">MNQQEMAKGDNVHTRHMEPAATPVRTGHYHHNTSTSCEAEWYDDEYLLIASRGGKVQFTRVMDQKRSLNEASKRPYIHVLEWWKQEGWTQVENLRVGRVLANLSRASLEWWYAVLGQSAFQGCNKLTYSKVSTEFDQLDSLKWWASHDFGVDALKALVEDCTRDAKLQLLDWLPTWTVVTLDVHSTVLFAFIATLELLGIPFTIASIDLDSLCTNGDMHGLEFALESGAKLVYTDTKALTVATEKHMLNVLDRWLKCSLPIKLPDLEADQWVLLMHLGQWWIDHRAELELRV</sequence>
<gene>
    <name evidence="1" type="ORF">BCR44DRAFT_1514660</name>
</gene>
<dbReference type="Proteomes" id="UP000193411">
    <property type="component" value="Unassembled WGS sequence"/>
</dbReference>
<accession>A0A1Y2HIG2</accession>
<name>A0A1Y2HIG2_9FUNG</name>
<evidence type="ECO:0000313" key="2">
    <source>
        <dbReference type="Proteomes" id="UP000193411"/>
    </source>
</evidence>
<comment type="caution">
    <text evidence="1">The sequence shown here is derived from an EMBL/GenBank/DDBJ whole genome shotgun (WGS) entry which is preliminary data.</text>
</comment>